<proteinExistence type="predicted"/>
<dbReference type="STRING" id="1777143.AWB82_03178"/>
<accession>A0A158AWX1</accession>
<reference evidence="1" key="1">
    <citation type="submission" date="2016-01" db="EMBL/GenBank/DDBJ databases">
        <authorList>
            <person name="Peeters C."/>
        </authorList>
    </citation>
    <scope>NUCLEOTIDE SEQUENCE [LARGE SCALE GENOMIC DNA]</scope>
    <source>
        <strain evidence="1">LMG 29325</strain>
    </source>
</reference>
<keyword evidence="2" id="KW-1185">Reference proteome</keyword>
<comment type="caution">
    <text evidence="1">The sequence shown here is derived from an EMBL/GenBank/DDBJ whole genome shotgun (WGS) entry which is preliminary data.</text>
</comment>
<sequence>MNQPRVTYRGFVIMPMAAFDGGLYAAMTIICDVDGLQRATGVLGHFASAEEARTFALLAGKDEVDGRMWRAPAAA</sequence>
<dbReference type="Proteomes" id="UP000054596">
    <property type="component" value="Unassembled WGS sequence"/>
</dbReference>
<gene>
    <name evidence="1" type="ORF">AWB82_03178</name>
</gene>
<organism evidence="1 2">
    <name type="scientific">Caballeronia glebae</name>
    <dbReference type="NCBI Taxonomy" id="1777143"/>
    <lineage>
        <taxon>Bacteria</taxon>
        <taxon>Pseudomonadati</taxon>
        <taxon>Pseudomonadota</taxon>
        <taxon>Betaproteobacteria</taxon>
        <taxon>Burkholderiales</taxon>
        <taxon>Burkholderiaceae</taxon>
        <taxon>Caballeronia</taxon>
    </lineage>
</organism>
<evidence type="ECO:0000313" key="1">
    <source>
        <dbReference type="EMBL" id="SAK62511.1"/>
    </source>
</evidence>
<dbReference type="AlphaFoldDB" id="A0A158AWX1"/>
<protein>
    <submittedName>
        <fullName evidence="1">Uncharacterized protein</fullName>
    </submittedName>
</protein>
<evidence type="ECO:0000313" key="2">
    <source>
        <dbReference type="Proteomes" id="UP000054596"/>
    </source>
</evidence>
<dbReference type="RefSeq" id="WP_086968708.1">
    <property type="nucleotide sequence ID" value="NZ_FCOJ02000020.1"/>
</dbReference>
<name>A0A158AWX1_9BURK</name>
<dbReference type="OrthoDB" id="9009911at2"/>
<dbReference type="EMBL" id="FCOJ02000020">
    <property type="protein sequence ID" value="SAK62511.1"/>
    <property type="molecule type" value="Genomic_DNA"/>
</dbReference>